<keyword evidence="2" id="KW-1185">Reference proteome</keyword>
<gene>
    <name evidence="1" type="ORF">CEXT_115121</name>
</gene>
<accession>A0AAV4R8D8</accession>
<name>A0AAV4R8D8_CAEEX</name>
<dbReference type="AlphaFoldDB" id="A0AAV4R8D8"/>
<proteinExistence type="predicted"/>
<sequence>MWYFVRHHSVDGENLFNAEEPPLRRLNYVHSRKPYALLCITSFSSILCKIVYFKAIYVTWRKSTSCDTEKSTLTLIKDLVQCDGCRQKTELRMIIHIDNKDSLIDANEKGLSTSKYVYSNNVQIKLSEQKVGIAIWVRCTIKRDSHLIASYYSEWIRVSVPFKRCATDTEAVDSGHEWVQRVDFNLG</sequence>
<organism evidence="1 2">
    <name type="scientific">Caerostris extrusa</name>
    <name type="common">Bark spider</name>
    <name type="synonym">Caerostris bankana</name>
    <dbReference type="NCBI Taxonomy" id="172846"/>
    <lineage>
        <taxon>Eukaryota</taxon>
        <taxon>Metazoa</taxon>
        <taxon>Ecdysozoa</taxon>
        <taxon>Arthropoda</taxon>
        <taxon>Chelicerata</taxon>
        <taxon>Arachnida</taxon>
        <taxon>Araneae</taxon>
        <taxon>Araneomorphae</taxon>
        <taxon>Entelegynae</taxon>
        <taxon>Araneoidea</taxon>
        <taxon>Araneidae</taxon>
        <taxon>Caerostris</taxon>
    </lineage>
</organism>
<dbReference type="Proteomes" id="UP001054945">
    <property type="component" value="Unassembled WGS sequence"/>
</dbReference>
<dbReference type="EMBL" id="BPLR01007641">
    <property type="protein sequence ID" value="GIY18548.1"/>
    <property type="molecule type" value="Genomic_DNA"/>
</dbReference>
<reference evidence="1 2" key="1">
    <citation type="submission" date="2021-06" db="EMBL/GenBank/DDBJ databases">
        <title>Caerostris extrusa draft genome.</title>
        <authorList>
            <person name="Kono N."/>
            <person name="Arakawa K."/>
        </authorList>
    </citation>
    <scope>NUCLEOTIDE SEQUENCE [LARGE SCALE GENOMIC DNA]</scope>
</reference>
<evidence type="ECO:0000313" key="2">
    <source>
        <dbReference type="Proteomes" id="UP001054945"/>
    </source>
</evidence>
<protein>
    <submittedName>
        <fullName evidence="1">Uncharacterized protein</fullName>
    </submittedName>
</protein>
<evidence type="ECO:0000313" key="1">
    <source>
        <dbReference type="EMBL" id="GIY18548.1"/>
    </source>
</evidence>
<comment type="caution">
    <text evidence="1">The sequence shown here is derived from an EMBL/GenBank/DDBJ whole genome shotgun (WGS) entry which is preliminary data.</text>
</comment>